<dbReference type="PANTHER" id="PTHR42754">
    <property type="entry name" value="ENDOGLUCANASE"/>
    <property type="match status" value="1"/>
</dbReference>
<dbReference type="InterPro" id="IPR013431">
    <property type="entry name" value="Delta_60_rpt"/>
</dbReference>
<organism evidence="1 2">
    <name type="scientific">Kibdelosporangium aridum</name>
    <dbReference type="NCBI Taxonomy" id="2030"/>
    <lineage>
        <taxon>Bacteria</taxon>
        <taxon>Bacillati</taxon>
        <taxon>Actinomycetota</taxon>
        <taxon>Actinomycetes</taxon>
        <taxon>Pseudonocardiales</taxon>
        <taxon>Pseudonocardiaceae</taxon>
        <taxon>Kibdelosporangium</taxon>
    </lineage>
</organism>
<dbReference type="AlphaFoldDB" id="A0A428ZE35"/>
<dbReference type="EMBL" id="QHKI01000009">
    <property type="protein sequence ID" value="RSM86334.1"/>
    <property type="molecule type" value="Genomic_DNA"/>
</dbReference>
<gene>
    <name evidence="1" type="ORF">DMH04_14305</name>
</gene>
<reference evidence="1 2" key="1">
    <citation type="submission" date="2018-05" db="EMBL/GenBank/DDBJ databases">
        <title>Evolution of GPA BGCs.</title>
        <authorList>
            <person name="Waglechner N."/>
            <person name="Wright G.D."/>
        </authorList>
    </citation>
    <scope>NUCLEOTIDE SEQUENCE [LARGE SCALE GENOMIC DNA]</scope>
    <source>
        <strain evidence="1 2">A82846</strain>
    </source>
</reference>
<dbReference type="SUPFAM" id="SSF101898">
    <property type="entry name" value="NHL repeat"/>
    <property type="match status" value="1"/>
</dbReference>
<proteinExistence type="predicted"/>
<dbReference type="Pfam" id="PF17164">
    <property type="entry name" value="DUF5122"/>
    <property type="match status" value="7"/>
</dbReference>
<dbReference type="Proteomes" id="UP000287547">
    <property type="component" value="Unassembled WGS sequence"/>
</dbReference>
<comment type="caution">
    <text evidence="1">The sequence shown here is derived from an EMBL/GenBank/DDBJ whole genome shotgun (WGS) entry which is preliminary data.</text>
</comment>
<protein>
    <submittedName>
        <fullName evidence="1">Delta-60 repeat domain-containing protein</fullName>
    </submittedName>
</protein>
<dbReference type="NCBIfam" id="TIGR02608">
    <property type="entry name" value="delta_60_rpt"/>
    <property type="match status" value="7"/>
</dbReference>
<dbReference type="Gene3D" id="2.80.10.50">
    <property type="match status" value="3"/>
</dbReference>
<evidence type="ECO:0000313" key="2">
    <source>
        <dbReference type="Proteomes" id="UP000287547"/>
    </source>
</evidence>
<sequence>MLYGPIAALALIGAPAAPGDLDPTFGSAGKVSTDFERRFDEGRAMAIQPDGRIVVAGEMIRTVNPQDPPQTGDRNFAVVRYLANGMLDPSFGVGGRVFTDFGQDFELAFDMALQPDGKIVAAGESGTRTAGGNFDFAVARYNADGSLDTSFSGDGRATIDFGGDDDAARSVTLQTDGKIVVAGYSGNQSDEASYDFAVARYNTNGSLDTSFSGGGTVKTDFAGGADSAFAVAAQPNGRILVAGSATGPDPEGDFGVVRYRTDGSLDGSFGSGGKVFTDFGGGYDEIDALALRPDGTFIAAGGSGISEDPAPGGAFALARYLPNGKLDNAFGSYGKVETEFTSGLDQAFGLALQADGKIIAAGVADQFINPIGRGDFALVRYQVNGSLDSSFGTNGKVTTDFEGAFDNARDVAIQRDGKIVVAGEGTHPDTTSRDIAVVRYIAR</sequence>
<dbReference type="PANTHER" id="PTHR42754:SF1">
    <property type="entry name" value="LIPOPROTEIN"/>
    <property type="match status" value="1"/>
</dbReference>
<accession>A0A428ZE35</accession>
<name>A0A428ZE35_KIBAR</name>
<evidence type="ECO:0000313" key="1">
    <source>
        <dbReference type="EMBL" id="RSM86334.1"/>
    </source>
</evidence>